<name>A0ABQ2QXW6_9ACTN</name>
<evidence type="ECO:0000259" key="1">
    <source>
        <dbReference type="Pfam" id="PF13480"/>
    </source>
</evidence>
<dbReference type="InterPro" id="IPR038740">
    <property type="entry name" value="BioF2-like_GNAT_dom"/>
</dbReference>
<dbReference type="InterPro" id="IPR016181">
    <property type="entry name" value="Acyl_CoA_acyltransferase"/>
</dbReference>
<proteinExistence type="predicted"/>
<comment type="caution">
    <text evidence="2">The sequence shown here is derived from an EMBL/GenBank/DDBJ whole genome shotgun (WGS) entry which is preliminary data.</text>
</comment>
<dbReference type="Pfam" id="PF13480">
    <property type="entry name" value="Acetyltransf_6"/>
    <property type="match status" value="1"/>
</dbReference>
<accession>A0ABQ2QXW6</accession>
<feature type="domain" description="BioF2-like acetyltransferase" evidence="1">
    <location>
        <begin position="144"/>
        <end position="279"/>
    </location>
</feature>
<organism evidence="2 3">
    <name type="scientific">Streptosporangium pseudovulgare</name>
    <dbReference type="NCBI Taxonomy" id="35765"/>
    <lineage>
        <taxon>Bacteria</taxon>
        <taxon>Bacillati</taxon>
        <taxon>Actinomycetota</taxon>
        <taxon>Actinomycetes</taxon>
        <taxon>Streptosporangiales</taxon>
        <taxon>Streptosporangiaceae</taxon>
        <taxon>Streptosporangium</taxon>
    </lineage>
</organism>
<keyword evidence="3" id="KW-1185">Reference proteome</keyword>
<evidence type="ECO:0000313" key="3">
    <source>
        <dbReference type="Proteomes" id="UP000611554"/>
    </source>
</evidence>
<dbReference type="Gene3D" id="3.40.630.30">
    <property type="match status" value="1"/>
</dbReference>
<reference evidence="3" key="1">
    <citation type="journal article" date="2019" name="Int. J. Syst. Evol. Microbiol.">
        <title>The Global Catalogue of Microorganisms (GCM) 10K type strain sequencing project: providing services to taxonomists for standard genome sequencing and annotation.</title>
        <authorList>
            <consortium name="The Broad Institute Genomics Platform"/>
            <consortium name="The Broad Institute Genome Sequencing Center for Infectious Disease"/>
            <person name="Wu L."/>
            <person name="Ma J."/>
        </authorList>
    </citation>
    <scope>NUCLEOTIDE SEQUENCE [LARGE SCALE GENOMIC DNA]</scope>
    <source>
        <strain evidence="3">JCM 3115</strain>
    </source>
</reference>
<sequence>MRAYERFPLIAIEAFFYFVVRAGGRAVTVLPVTLLRGLDPLGQLRVRYPLSGDETGLLSHVWHCYDAWVPGEPNLEAVTGAMRELAAERGAAWYGFVNVPRGSALGDGLVSLGFPARHIEDRFRADLRPFGDVTDYVASANPRGRANMRRNGRRAGDAGARSASIPLEEADLAEIGELCERTAARHGTGSFYPQEVFAGFLTELGDAAHVIEVRERGRLVGAAVCLRDESRFHAWACGVDYEVGGNYSPYPLLYPLSVGQALREGLTTLEGGRGNHVFKLRHGLTPLPLDACLLPVR</sequence>
<dbReference type="EMBL" id="BMQJ01000007">
    <property type="protein sequence ID" value="GGP99757.1"/>
    <property type="molecule type" value="Genomic_DNA"/>
</dbReference>
<dbReference type="SUPFAM" id="SSF55729">
    <property type="entry name" value="Acyl-CoA N-acyltransferases (Nat)"/>
    <property type="match status" value="1"/>
</dbReference>
<dbReference type="Proteomes" id="UP000611554">
    <property type="component" value="Unassembled WGS sequence"/>
</dbReference>
<gene>
    <name evidence="2" type="ORF">GCM10010140_32270</name>
</gene>
<evidence type="ECO:0000313" key="2">
    <source>
        <dbReference type="EMBL" id="GGP99757.1"/>
    </source>
</evidence>
<protein>
    <recommendedName>
        <fullName evidence="1">BioF2-like acetyltransferase domain-containing protein</fullName>
    </recommendedName>
</protein>